<dbReference type="RefSeq" id="WP_138320388.1">
    <property type="nucleotide sequence ID" value="NZ_VCBC01000012.1"/>
</dbReference>
<dbReference type="OrthoDB" id="9811076at2"/>
<protein>
    <submittedName>
        <fullName evidence="3">Ferrous iron transport protein A</fullName>
    </submittedName>
</protein>
<dbReference type="SUPFAM" id="SSF50037">
    <property type="entry name" value="C-terminal domain of transcriptional repressors"/>
    <property type="match status" value="1"/>
</dbReference>
<dbReference type="InterPro" id="IPR008988">
    <property type="entry name" value="Transcriptional_repressor_C"/>
</dbReference>
<dbReference type="PANTHER" id="PTHR42954:SF2">
    <property type="entry name" value="FE(2+) TRANSPORT PROTEIN A"/>
    <property type="match status" value="1"/>
</dbReference>
<evidence type="ECO:0000256" key="1">
    <source>
        <dbReference type="ARBA" id="ARBA00023004"/>
    </source>
</evidence>
<comment type="caution">
    <text evidence="3">The sequence shown here is derived from an EMBL/GenBank/DDBJ whole genome shotgun (WGS) entry which is preliminary data.</text>
</comment>
<dbReference type="AlphaFoldDB" id="A0A5R9IF01"/>
<dbReference type="InterPro" id="IPR038157">
    <property type="entry name" value="FeoA_core_dom"/>
</dbReference>
<dbReference type="Proteomes" id="UP000307790">
    <property type="component" value="Unassembled WGS sequence"/>
</dbReference>
<dbReference type="SMART" id="SM00899">
    <property type="entry name" value="FeoA"/>
    <property type="match status" value="1"/>
</dbReference>
<sequence length="75" mass="8272">MTLNQVKAGEKAIISGFSRQPSVRAKLMDLGLIPGTAITMKRSLGWSKAMQIHVRQANLIIRQSLAEDIQVKVVK</sequence>
<dbReference type="PANTHER" id="PTHR42954">
    <property type="entry name" value="FE(2+) TRANSPORT PROTEIN A"/>
    <property type="match status" value="1"/>
</dbReference>
<dbReference type="Pfam" id="PF04023">
    <property type="entry name" value="FeoA"/>
    <property type="match status" value="1"/>
</dbReference>
<evidence type="ECO:0000259" key="2">
    <source>
        <dbReference type="SMART" id="SM00899"/>
    </source>
</evidence>
<accession>A0A5R9IF01</accession>
<gene>
    <name evidence="3" type="ORF">FE810_12395</name>
</gene>
<organism evidence="3 4">
    <name type="scientific">Thalassotalea litorea</name>
    <dbReference type="NCBI Taxonomy" id="2020715"/>
    <lineage>
        <taxon>Bacteria</taxon>
        <taxon>Pseudomonadati</taxon>
        <taxon>Pseudomonadota</taxon>
        <taxon>Gammaproteobacteria</taxon>
        <taxon>Alteromonadales</taxon>
        <taxon>Colwelliaceae</taxon>
        <taxon>Thalassotalea</taxon>
    </lineage>
</organism>
<proteinExistence type="predicted"/>
<dbReference type="InterPro" id="IPR052713">
    <property type="entry name" value="FeoA"/>
</dbReference>
<keyword evidence="1" id="KW-0408">Iron</keyword>
<evidence type="ECO:0000313" key="4">
    <source>
        <dbReference type="Proteomes" id="UP000307790"/>
    </source>
</evidence>
<dbReference type="EMBL" id="VCBC01000012">
    <property type="protein sequence ID" value="TLU64105.1"/>
    <property type="molecule type" value="Genomic_DNA"/>
</dbReference>
<evidence type="ECO:0000313" key="3">
    <source>
        <dbReference type="EMBL" id="TLU64105.1"/>
    </source>
</evidence>
<feature type="domain" description="Ferrous iron transporter FeoA-like" evidence="2">
    <location>
        <begin position="1"/>
        <end position="73"/>
    </location>
</feature>
<keyword evidence="4" id="KW-1185">Reference proteome</keyword>
<name>A0A5R9IF01_9GAMM</name>
<dbReference type="Gene3D" id="2.30.30.90">
    <property type="match status" value="1"/>
</dbReference>
<reference evidence="3 4" key="1">
    <citation type="submission" date="2019-05" db="EMBL/GenBank/DDBJ databases">
        <title>Genome sequences of Thalassotalea litorea 1K03283.</title>
        <authorList>
            <person name="Zhang D."/>
        </authorList>
    </citation>
    <scope>NUCLEOTIDE SEQUENCE [LARGE SCALE GENOMIC DNA]</scope>
    <source>
        <strain evidence="3 4">MCCC 1K03283</strain>
    </source>
</reference>
<dbReference type="InterPro" id="IPR007167">
    <property type="entry name" value="Fe-transptr_FeoA-like"/>
</dbReference>
<dbReference type="GO" id="GO:0046914">
    <property type="term" value="F:transition metal ion binding"/>
    <property type="evidence" value="ECO:0007669"/>
    <property type="project" value="InterPro"/>
</dbReference>